<dbReference type="RefSeq" id="WP_183668270.1">
    <property type="nucleotide sequence ID" value="NZ_JACHOS010000009.1"/>
</dbReference>
<protein>
    <submittedName>
        <fullName evidence="1">Uncharacterized protein</fullName>
    </submittedName>
</protein>
<dbReference type="EMBL" id="JAQYXL010000001">
    <property type="protein sequence ID" value="MEN3227400.1"/>
    <property type="molecule type" value="Genomic_DNA"/>
</dbReference>
<name>A0ABU9Z826_9HYPH</name>
<evidence type="ECO:0000313" key="2">
    <source>
        <dbReference type="Proteomes" id="UP001404845"/>
    </source>
</evidence>
<reference evidence="1 2" key="1">
    <citation type="journal article" date="2023" name="PLoS ONE">
        <title>Complete genome assembly of Hawai'i environmental nontuberculous mycobacteria reveals unexpected co-isolation with methylobacteria.</title>
        <authorList>
            <person name="Hendrix J."/>
            <person name="Epperson L.E."/>
            <person name="Tong E.I."/>
            <person name="Chan Y.L."/>
            <person name="Hasan N.A."/>
            <person name="Dawrs S.N."/>
            <person name="Norton G.J."/>
            <person name="Virdi R."/>
            <person name="Crooks J.L."/>
            <person name="Chan E.D."/>
            <person name="Honda J.R."/>
            <person name="Strong M."/>
        </authorList>
    </citation>
    <scope>NUCLEOTIDE SEQUENCE [LARGE SCALE GENOMIC DNA]</scope>
    <source>
        <strain evidence="1 2">NJH_HI01</strain>
    </source>
</reference>
<organism evidence="1 2">
    <name type="scientific">Methylorubrum rhodesianum</name>
    <dbReference type="NCBI Taxonomy" id="29427"/>
    <lineage>
        <taxon>Bacteria</taxon>
        <taxon>Pseudomonadati</taxon>
        <taxon>Pseudomonadota</taxon>
        <taxon>Alphaproteobacteria</taxon>
        <taxon>Hyphomicrobiales</taxon>
        <taxon>Methylobacteriaceae</taxon>
        <taxon>Methylorubrum</taxon>
    </lineage>
</organism>
<sequence>MTETPLFEIRITTHQTGCILRAPTEREIAAKAEALLRRVHARKELIGFSIVGPSASGIGRLRAYLEDVLIEVARLGL</sequence>
<comment type="caution">
    <text evidence="1">The sequence shown here is derived from an EMBL/GenBank/DDBJ whole genome shotgun (WGS) entry which is preliminary data.</text>
</comment>
<dbReference type="Proteomes" id="UP001404845">
    <property type="component" value="Unassembled WGS sequence"/>
</dbReference>
<proteinExistence type="predicted"/>
<accession>A0ABU9Z826</accession>
<evidence type="ECO:0000313" key="1">
    <source>
        <dbReference type="EMBL" id="MEN3227400.1"/>
    </source>
</evidence>
<gene>
    <name evidence="1" type="ORF">PUR21_07075</name>
</gene>
<keyword evidence="2" id="KW-1185">Reference proteome</keyword>